<comment type="caution">
    <text evidence="2">The sequence shown here is derived from an EMBL/GenBank/DDBJ whole genome shotgun (WGS) entry which is preliminary data.</text>
</comment>
<evidence type="ECO:0000256" key="1">
    <source>
        <dbReference type="SAM" id="Phobius"/>
    </source>
</evidence>
<keyword evidence="1" id="KW-0472">Membrane</keyword>
<keyword evidence="1" id="KW-1133">Transmembrane helix</keyword>
<dbReference type="AlphaFoldDB" id="A0A656GLD9"/>
<evidence type="ECO:0000313" key="2">
    <source>
        <dbReference type="EMBL" id="EGH26548.1"/>
    </source>
</evidence>
<dbReference type="Proteomes" id="UP000003465">
    <property type="component" value="Unassembled WGS sequence"/>
</dbReference>
<proteinExistence type="predicted"/>
<name>A0A656GLD9_PSEA0</name>
<accession>A0A656GLD9</accession>
<sequence>QKTIYNYTIKTNCAHLEYYLHYPDFASSFFKGIAIAVILMFVFMAALTGSL</sequence>
<evidence type="ECO:0000313" key="3">
    <source>
        <dbReference type="Proteomes" id="UP000003465"/>
    </source>
</evidence>
<feature type="transmembrane region" description="Helical" evidence="1">
    <location>
        <begin position="29"/>
        <end position="47"/>
    </location>
</feature>
<feature type="non-terminal residue" evidence="2">
    <location>
        <position position="51"/>
    </location>
</feature>
<keyword evidence="1" id="KW-0812">Transmembrane</keyword>
<protein>
    <submittedName>
        <fullName evidence="2">Uncharacterized protein</fullName>
    </submittedName>
</protein>
<feature type="non-terminal residue" evidence="2">
    <location>
        <position position="1"/>
    </location>
</feature>
<gene>
    <name evidence="2" type="ORF">PSYMO_35879</name>
</gene>
<dbReference type="EMBL" id="AEAG01002479">
    <property type="protein sequence ID" value="EGH26548.1"/>
    <property type="molecule type" value="Genomic_DNA"/>
</dbReference>
<organism evidence="2 3">
    <name type="scientific">Pseudomonas amygdali pv. mori str. 301020</name>
    <dbReference type="NCBI Taxonomy" id="629261"/>
    <lineage>
        <taxon>Bacteria</taxon>
        <taxon>Pseudomonadati</taxon>
        <taxon>Pseudomonadota</taxon>
        <taxon>Gammaproteobacteria</taxon>
        <taxon>Pseudomonadales</taxon>
        <taxon>Pseudomonadaceae</taxon>
        <taxon>Pseudomonas</taxon>
        <taxon>Pseudomonas amygdali</taxon>
    </lineage>
</organism>
<reference evidence="2 3" key="1">
    <citation type="journal article" date="2011" name="PLoS Pathog.">
        <title>Dynamic evolution of pathogenicity revealed by sequencing and comparative genomics of 19 Pseudomonas syringae isolates.</title>
        <authorList>
            <person name="Baltrus D.A."/>
            <person name="Nishimura M.T."/>
            <person name="Romanchuk A."/>
            <person name="Chang J.H."/>
            <person name="Mukhtar M.S."/>
            <person name="Cherkis K."/>
            <person name="Roach J."/>
            <person name="Grant S.R."/>
            <person name="Jones C.D."/>
            <person name="Dangl J.L."/>
        </authorList>
    </citation>
    <scope>NUCLEOTIDE SEQUENCE [LARGE SCALE GENOMIC DNA]</scope>
    <source>
        <strain evidence="2 3">301020</strain>
    </source>
</reference>